<dbReference type="InterPro" id="IPR038441">
    <property type="entry name" value="THAP_Znf_sf"/>
</dbReference>
<keyword evidence="10" id="KW-0539">Nucleus</keyword>
<dbReference type="GO" id="GO:0008270">
    <property type="term" value="F:zinc ion binding"/>
    <property type="evidence" value="ECO:0007669"/>
    <property type="project" value="UniProtKB-KW"/>
</dbReference>
<evidence type="ECO:0000256" key="2">
    <source>
        <dbReference type="ARBA" id="ARBA00006177"/>
    </source>
</evidence>
<dbReference type="Proteomes" id="UP000814243">
    <property type="component" value="Unassembled WGS sequence"/>
</dbReference>
<evidence type="ECO:0000256" key="4">
    <source>
        <dbReference type="ARBA" id="ARBA00022771"/>
    </source>
</evidence>
<keyword evidence="6" id="KW-0805">Transcription regulation</keyword>
<evidence type="ECO:0000256" key="10">
    <source>
        <dbReference type="ARBA" id="ARBA00023242"/>
    </source>
</evidence>
<keyword evidence="4 12" id="KW-0863">Zinc-finger</keyword>
<dbReference type="InterPro" id="IPR026516">
    <property type="entry name" value="THAP1/10"/>
</dbReference>
<evidence type="ECO:0000256" key="8">
    <source>
        <dbReference type="ARBA" id="ARBA00023125"/>
    </source>
</evidence>
<keyword evidence="8 13" id="KW-0238">DNA-binding</keyword>
<keyword evidence="11" id="KW-0131">Cell cycle</keyword>
<keyword evidence="9" id="KW-0804">Transcription</keyword>
<protein>
    <recommendedName>
        <fullName evidence="18">THAP-type domain-containing protein</fullName>
    </recommendedName>
</protein>
<dbReference type="PROSITE" id="PS50157">
    <property type="entry name" value="ZINC_FINGER_C2H2_2"/>
    <property type="match status" value="1"/>
</dbReference>
<evidence type="ECO:0008006" key="18">
    <source>
        <dbReference type="Google" id="ProtNLM"/>
    </source>
</evidence>
<comment type="caution">
    <text evidence="16">The sequence shown here is derived from an EMBL/GenBank/DDBJ whole genome shotgun (WGS) entry which is preliminary data.</text>
</comment>
<dbReference type="GO" id="GO:0043565">
    <property type="term" value="F:sequence-specific DNA binding"/>
    <property type="evidence" value="ECO:0007669"/>
    <property type="project" value="InterPro"/>
</dbReference>
<organism evidence="16 17">
    <name type="scientific">Spodoptera exigua</name>
    <name type="common">Beet armyworm</name>
    <name type="synonym">Noctua fulgens</name>
    <dbReference type="NCBI Taxonomy" id="7107"/>
    <lineage>
        <taxon>Eukaryota</taxon>
        <taxon>Metazoa</taxon>
        <taxon>Ecdysozoa</taxon>
        <taxon>Arthropoda</taxon>
        <taxon>Hexapoda</taxon>
        <taxon>Insecta</taxon>
        <taxon>Pterygota</taxon>
        <taxon>Neoptera</taxon>
        <taxon>Endopterygota</taxon>
        <taxon>Lepidoptera</taxon>
        <taxon>Glossata</taxon>
        <taxon>Ditrysia</taxon>
        <taxon>Noctuoidea</taxon>
        <taxon>Noctuidae</taxon>
        <taxon>Amphipyrinae</taxon>
        <taxon>Spodoptera</taxon>
    </lineage>
</organism>
<evidence type="ECO:0000256" key="1">
    <source>
        <dbReference type="ARBA" id="ARBA00004642"/>
    </source>
</evidence>
<evidence type="ECO:0000313" key="17">
    <source>
        <dbReference type="Proteomes" id="UP000814243"/>
    </source>
</evidence>
<dbReference type="SMART" id="SM00980">
    <property type="entry name" value="THAP"/>
    <property type="match status" value="1"/>
</dbReference>
<dbReference type="SUPFAM" id="SSF57716">
    <property type="entry name" value="Glucocorticoid receptor-like (DNA-binding domain)"/>
    <property type="match status" value="2"/>
</dbReference>
<keyword evidence="3" id="KW-0479">Metal-binding</keyword>
<dbReference type="PANTHER" id="PTHR46600:SF1">
    <property type="entry name" value="THAP DOMAIN-CONTAINING PROTEIN 1"/>
    <property type="match status" value="1"/>
</dbReference>
<sequence length="379" mass="44468">MRCCVPDCKNDSRHISKSQGITFHAFPTEPALRTAWLKALGKEAWEPRDRSAVCSEHFLCEDLYETNSGLRKVRMGAVPLIVQDSNICDAYGESVSLKVCTEDRLPQKLCTECVQRLLNCNKFRLKSLRANSLLLEVIKKQNFLTEENIKTINRYNNQLTSSLVKRSLVPNNFDYYMEYTEPETIIDEKQCDIEIKEENEIFLTEVLNEKQDLNEQNNIDCDQKDYSEKEFSLDNDNYSTDDNLPLEICKTKKSKKRKIKDKKPPKEVKKVKKVKEQIEPKIDRRRKPFLNDDLNETLFTITDLSFEEQIAEIAKRRESSNYKNSVFKCTDCFKGFLDEDAFSCKQCTYVTTHRQTARLHERWHKGTKYRCPHCQDEFV</sequence>
<comment type="subcellular location">
    <subcellularLocation>
        <location evidence="1">Nucleus</location>
        <location evidence="1">Nucleoplasm</location>
    </subcellularLocation>
</comment>
<dbReference type="Gene3D" id="6.20.210.20">
    <property type="entry name" value="THAP domain"/>
    <property type="match status" value="1"/>
</dbReference>
<dbReference type="PANTHER" id="PTHR46600">
    <property type="entry name" value="THAP DOMAIN-CONTAINING"/>
    <property type="match status" value="1"/>
</dbReference>
<feature type="domain" description="C2H2-type" evidence="14">
    <location>
        <begin position="342"/>
        <end position="369"/>
    </location>
</feature>
<keyword evidence="5" id="KW-0862">Zinc</keyword>
<comment type="similarity">
    <text evidence="2">Belongs to the THAP1 family.</text>
</comment>
<dbReference type="SMART" id="SM00692">
    <property type="entry name" value="DM3"/>
    <property type="match status" value="1"/>
</dbReference>
<feature type="domain" description="THAP-type" evidence="15">
    <location>
        <begin position="1"/>
        <end position="82"/>
    </location>
</feature>
<dbReference type="GO" id="GO:0005654">
    <property type="term" value="C:nucleoplasm"/>
    <property type="evidence" value="ECO:0007669"/>
    <property type="project" value="UniProtKB-SubCell"/>
</dbReference>
<evidence type="ECO:0000256" key="12">
    <source>
        <dbReference type="PROSITE-ProRule" id="PRU00042"/>
    </source>
</evidence>
<evidence type="ECO:0000259" key="15">
    <source>
        <dbReference type="PROSITE" id="PS50950"/>
    </source>
</evidence>
<evidence type="ECO:0000256" key="3">
    <source>
        <dbReference type="ARBA" id="ARBA00022723"/>
    </source>
</evidence>
<evidence type="ECO:0000256" key="9">
    <source>
        <dbReference type="ARBA" id="ARBA00023163"/>
    </source>
</evidence>
<evidence type="ECO:0000256" key="5">
    <source>
        <dbReference type="ARBA" id="ARBA00022833"/>
    </source>
</evidence>
<evidence type="ECO:0000256" key="11">
    <source>
        <dbReference type="ARBA" id="ARBA00023306"/>
    </source>
</evidence>
<dbReference type="Pfam" id="PF05485">
    <property type="entry name" value="THAP"/>
    <property type="match status" value="1"/>
</dbReference>
<dbReference type="PROSITE" id="PS50950">
    <property type="entry name" value="ZF_THAP"/>
    <property type="match status" value="1"/>
</dbReference>
<evidence type="ECO:0000256" key="6">
    <source>
        <dbReference type="ARBA" id="ARBA00023015"/>
    </source>
</evidence>
<evidence type="ECO:0000256" key="7">
    <source>
        <dbReference type="ARBA" id="ARBA00023054"/>
    </source>
</evidence>
<dbReference type="InterPro" id="IPR006612">
    <property type="entry name" value="THAP_Znf"/>
</dbReference>
<proteinExistence type="inferred from homology"/>
<dbReference type="AlphaFoldDB" id="A0A922MFG8"/>
<accession>A0A922MFG8</accession>
<dbReference type="EMBL" id="JACEFF010000549">
    <property type="protein sequence ID" value="KAH9635454.1"/>
    <property type="molecule type" value="Genomic_DNA"/>
</dbReference>
<reference evidence="16" key="1">
    <citation type="journal article" date="2021" name="G3 (Bethesda)">
        <title>Genome and transcriptome analysis of the beet armyworm Spodoptera exigua reveals targets for pest control. .</title>
        <authorList>
            <person name="Simon S."/>
            <person name="Breeschoten T."/>
            <person name="Jansen H.J."/>
            <person name="Dirks R.P."/>
            <person name="Schranz M.E."/>
            <person name="Ros V.I.D."/>
        </authorList>
    </citation>
    <scope>NUCLEOTIDE SEQUENCE</scope>
    <source>
        <strain evidence="16">TB_SE_WUR_2020</strain>
    </source>
</reference>
<evidence type="ECO:0000256" key="13">
    <source>
        <dbReference type="PROSITE-ProRule" id="PRU00309"/>
    </source>
</evidence>
<gene>
    <name evidence="16" type="ORF">HF086_003208</name>
</gene>
<dbReference type="InterPro" id="IPR013087">
    <property type="entry name" value="Znf_C2H2_type"/>
</dbReference>
<evidence type="ECO:0000313" key="16">
    <source>
        <dbReference type="EMBL" id="KAH9635454.1"/>
    </source>
</evidence>
<name>A0A922MFG8_SPOEX</name>
<evidence type="ECO:0000259" key="14">
    <source>
        <dbReference type="PROSITE" id="PS50157"/>
    </source>
</evidence>
<keyword evidence="7" id="KW-0175">Coiled coil</keyword>